<evidence type="ECO:0000256" key="6">
    <source>
        <dbReference type="SAM" id="Phobius"/>
    </source>
</evidence>
<feature type="transmembrane region" description="Helical" evidence="6">
    <location>
        <begin position="47"/>
        <end position="72"/>
    </location>
</feature>
<dbReference type="PANTHER" id="PTHR33048:SF57">
    <property type="entry name" value="INTEGRAL MEMBRANE PROTEIN-RELATED"/>
    <property type="match status" value="1"/>
</dbReference>
<sequence length="357" mass="39724">MVLIAENNHTGKRVIIAASICGTFAVVVVGLRFWARKHKKNRVDSSDWTCLAALITSLALIGSTVNTVVQGLGLPASEVSYGKLQNFAKGMLAGIFLWTAAVTLVRISMILFYIKIFRQRPFMILSWLCIGLNIANLLSTYVVALSICRPLAFNWDPLHVRGHCGNQKAFYLSNGFINLFLDVSVILMPMPLLWNLKLPMMKKISLTFVFGMGLGICIVTLIRTVEVARTSTTNTTYDYASVGVLSVMEPVFGVINCSLPLLRPVSKKLMVFFGNKEGTSQSNPSRPSFLQSIGSNRTRAKLRDPYALNTLDTHKTYRTEICQSHIAEEGESKTNLVFQDEAIKVQRGWDVQYSQTK</sequence>
<dbReference type="Proteomes" id="UP000799779">
    <property type="component" value="Unassembled WGS sequence"/>
</dbReference>
<evidence type="ECO:0000313" key="9">
    <source>
        <dbReference type="Proteomes" id="UP000799779"/>
    </source>
</evidence>
<dbReference type="PANTHER" id="PTHR33048">
    <property type="entry name" value="PTH11-LIKE INTEGRAL MEMBRANE PROTEIN (AFU_ORTHOLOGUE AFUA_5G11245)"/>
    <property type="match status" value="1"/>
</dbReference>
<dbReference type="InterPro" id="IPR052337">
    <property type="entry name" value="SAT4-like"/>
</dbReference>
<dbReference type="EMBL" id="ML977777">
    <property type="protein sequence ID" value="KAF1992815.1"/>
    <property type="molecule type" value="Genomic_DNA"/>
</dbReference>
<evidence type="ECO:0000256" key="1">
    <source>
        <dbReference type="ARBA" id="ARBA00004141"/>
    </source>
</evidence>
<evidence type="ECO:0000256" key="5">
    <source>
        <dbReference type="ARBA" id="ARBA00038359"/>
    </source>
</evidence>
<keyword evidence="2 6" id="KW-0812">Transmembrane</keyword>
<dbReference type="GO" id="GO:0016020">
    <property type="term" value="C:membrane"/>
    <property type="evidence" value="ECO:0007669"/>
    <property type="project" value="UniProtKB-SubCell"/>
</dbReference>
<comment type="similarity">
    <text evidence="5">Belongs to the SAT4 family.</text>
</comment>
<dbReference type="Pfam" id="PF20684">
    <property type="entry name" value="Fung_rhodopsin"/>
    <property type="match status" value="1"/>
</dbReference>
<evidence type="ECO:0000313" key="8">
    <source>
        <dbReference type="EMBL" id="KAF1992815.1"/>
    </source>
</evidence>
<feature type="transmembrane region" description="Helical" evidence="6">
    <location>
        <begin position="206"/>
        <end position="225"/>
    </location>
</feature>
<keyword evidence="3 6" id="KW-1133">Transmembrane helix</keyword>
<dbReference type="AlphaFoldDB" id="A0A6A5W0W3"/>
<feature type="transmembrane region" description="Helical" evidence="6">
    <location>
        <begin position="14"/>
        <end position="35"/>
    </location>
</feature>
<evidence type="ECO:0000256" key="4">
    <source>
        <dbReference type="ARBA" id="ARBA00023136"/>
    </source>
</evidence>
<feature type="transmembrane region" description="Helical" evidence="6">
    <location>
        <begin position="92"/>
        <end position="113"/>
    </location>
</feature>
<keyword evidence="4 6" id="KW-0472">Membrane</keyword>
<name>A0A6A5W0W3_9PLEO</name>
<reference evidence="8" key="1">
    <citation type="journal article" date="2020" name="Stud. Mycol.">
        <title>101 Dothideomycetes genomes: a test case for predicting lifestyles and emergence of pathogens.</title>
        <authorList>
            <person name="Haridas S."/>
            <person name="Albert R."/>
            <person name="Binder M."/>
            <person name="Bloem J."/>
            <person name="Labutti K."/>
            <person name="Salamov A."/>
            <person name="Andreopoulos B."/>
            <person name="Baker S."/>
            <person name="Barry K."/>
            <person name="Bills G."/>
            <person name="Bluhm B."/>
            <person name="Cannon C."/>
            <person name="Castanera R."/>
            <person name="Culley D."/>
            <person name="Daum C."/>
            <person name="Ezra D."/>
            <person name="Gonzalez J."/>
            <person name="Henrissat B."/>
            <person name="Kuo A."/>
            <person name="Liang C."/>
            <person name="Lipzen A."/>
            <person name="Lutzoni F."/>
            <person name="Magnuson J."/>
            <person name="Mondo S."/>
            <person name="Nolan M."/>
            <person name="Ohm R."/>
            <person name="Pangilinan J."/>
            <person name="Park H.-J."/>
            <person name="Ramirez L."/>
            <person name="Alfaro M."/>
            <person name="Sun H."/>
            <person name="Tritt A."/>
            <person name="Yoshinaga Y."/>
            <person name="Zwiers L.-H."/>
            <person name="Turgeon B."/>
            <person name="Goodwin S."/>
            <person name="Spatafora J."/>
            <person name="Crous P."/>
            <person name="Grigoriev I."/>
        </authorList>
    </citation>
    <scope>NUCLEOTIDE SEQUENCE</scope>
    <source>
        <strain evidence="8">CBS 123094</strain>
    </source>
</reference>
<feature type="transmembrane region" description="Helical" evidence="6">
    <location>
        <begin position="125"/>
        <end position="147"/>
    </location>
</feature>
<organism evidence="8 9">
    <name type="scientific">Amniculicola lignicola CBS 123094</name>
    <dbReference type="NCBI Taxonomy" id="1392246"/>
    <lineage>
        <taxon>Eukaryota</taxon>
        <taxon>Fungi</taxon>
        <taxon>Dikarya</taxon>
        <taxon>Ascomycota</taxon>
        <taxon>Pezizomycotina</taxon>
        <taxon>Dothideomycetes</taxon>
        <taxon>Pleosporomycetidae</taxon>
        <taxon>Pleosporales</taxon>
        <taxon>Amniculicolaceae</taxon>
        <taxon>Amniculicola</taxon>
    </lineage>
</organism>
<keyword evidence="9" id="KW-1185">Reference proteome</keyword>
<dbReference type="OrthoDB" id="10017208at2759"/>
<protein>
    <recommendedName>
        <fullName evidence="7">Rhodopsin domain-containing protein</fullName>
    </recommendedName>
</protein>
<comment type="subcellular location">
    <subcellularLocation>
        <location evidence="1">Membrane</location>
        <topology evidence="1">Multi-pass membrane protein</topology>
    </subcellularLocation>
</comment>
<feature type="transmembrane region" description="Helical" evidence="6">
    <location>
        <begin position="237"/>
        <end position="262"/>
    </location>
</feature>
<gene>
    <name evidence="8" type="ORF">P154DRAFT_478525</name>
</gene>
<feature type="domain" description="Rhodopsin" evidence="7">
    <location>
        <begin position="31"/>
        <end position="267"/>
    </location>
</feature>
<dbReference type="InterPro" id="IPR049326">
    <property type="entry name" value="Rhodopsin_dom_fungi"/>
</dbReference>
<proteinExistence type="inferred from homology"/>
<evidence type="ECO:0000256" key="2">
    <source>
        <dbReference type="ARBA" id="ARBA00022692"/>
    </source>
</evidence>
<evidence type="ECO:0000259" key="7">
    <source>
        <dbReference type="Pfam" id="PF20684"/>
    </source>
</evidence>
<feature type="transmembrane region" description="Helical" evidence="6">
    <location>
        <begin position="176"/>
        <end position="194"/>
    </location>
</feature>
<accession>A0A6A5W0W3</accession>
<evidence type="ECO:0000256" key="3">
    <source>
        <dbReference type="ARBA" id="ARBA00022989"/>
    </source>
</evidence>